<keyword evidence="8" id="KW-0862">Zinc</keyword>
<feature type="transmembrane region" description="Helical" evidence="12">
    <location>
        <begin position="341"/>
        <end position="363"/>
    </location>
</feature>
<comment type="similarity">
    <text evidence="3">Belongs to the peptidase M50B family.</text>
</comment>
<feature type="domain" description="Peptidase M50" evidence="13">
    <location>
        <begin position="25"/>
        <end position="98"/>
    </location>
</feature>
<feature type="transmembrane region" description="Helical" evidence="12">
    <location>
        <begin position="20"/>
        <end position="39"/>
    </location>
</feature>
<dbReference type="GO" id="GO:0046872">
    <property type="term" value="F:metal ion binding"/>
    <property type="evidence" value="ECO:0007669"/>
    <property type="project" value="UniProtKB-KW"/>
</dbReference>
<evidence type="ECO:0000256" key="6">
    <source>
        <dbReference type="ARBA" id="ARBA00022723"/>
    </source>
</evidence>
<keyword evidence="5 12" id="KW-0812">Transmembrane</keyword>
<keyword evidence="11 12" id="KW-0472">Membrane</keyword>
<dbReference type="PANTHER" id="PTHR39188">
    <property type="entry name" value="MEMBRANE-ASSOCIATED ZINC METALLOPROTEASE M50B"/>
    <property type="match status" value="1"/>
</dbReference>
<comment type="subcellular location">
    <subcellularLocation>
        <location evidence="2">Membrane</location>
        <topology evidence="2">Multi-pass membrane protein</topology>
    </subcellularLocation>
</comment>
<comment type="caution">
    <text evidence="14">The sequence shown here is derived from an EMBL/GenBank/DDBJ whole genome shotgun (WGS) entry which is preliminary data.</text>
</comment>
<gene>
    <name evidence="14" type="ORF">UX57_C0001G0016</name>
</gene>
<accession>A0A0G1QAH0</accession>
<evidence type="ECO:0000256" key="10">
    <source>
        <dbReference type="ARBA" id="ARBA00023049"/>
    </source>
</evidence>
<dbReference type="Pfam" id="PF02163">
    <property type="entry name" value="Peptidase_M50"/>
    <property type="match status" value="1"/>
</dbReference>
<keyword evidence="7" id="KW-0378">Hydrolase</keyword>
<feature type="transmembrane region" description="Helical" evidence="12">
    <location>
        <begin position="145"/>
        <end position="177"/>
    </location>
</feature>
<sequence length="377" mass="42281">MAKGFKIGMAVATFGSYTWLFSWQFALLLMGSIFFHELGHIRAMKAYGMKTKGVYFLPFLGAAAVTEDQFSSRHTEAVIGLWGPVWGLILSMIFFDIYAWTGSPLMAGIAGWCALVNLFNLLPIKPLDGGRIVSSIAFSFSRRTGMTVMLAGLSLAFILAIVTKISIFPLIVFIGFLEVLSEWRDIPDVRGLRESLREKVKTVIGCDPDAPKNEILKRMFESNISETFSNFPLETREHIREIVGSEKLTLENFVQLKYTEDVSGALLHVVYTQVELKMLTLLLEANVRKRWRFFRMFHCDPKLLRDTVLQSSFAEAFFGILNGTFELSQKTSRPLMDTKSIVVTIAGTMIVIALLISIIYLSAIDPGSMVALRILQS</sequence>
<dbReference type="AlphaFoldDB" id="A0A0G1QAH0"/>
<reference evidence="14 15" key="1">
    <citation type="journal article" date="2015" name="Nature">
        <title>rRNA introns, odd ribosomes, and small enigmatic genomes across a large radiation of phyla.</title>
        <authorList>
            <person name="Brown C.T."/>
            <person name="Hug L.A."/>
            <person name="Thomas B.C."/>
            <person name="Sharon I."/>
            <person name="Castelle C.J."/>
            <person name="Singh A."/>
            <person name="Wilkins M.J."/>
            <person name="Williams K.H."/>
            <person name="Banfield J.F."/>
        </authorList>
    </citation>
    <scope>NUCLEOTIDE SEQUENCE [LARGE SCALE GENOMIC DNA]</scope>
</reference>
<keyword evidence="10" id="KW-0482">Metalloprotease</keyword>
<evidence type="ECO:0000256" key="4">
    <source>
        <dbReference type="ARBA" id="ARBA00022670"/>
    </source>
</evidence>
<keyword evidence="9 12" id="KW-1133">Transmembrane helix</keyword>
<evidence type="ECO:0000256" key="5">
    <source>
        <dbReference type="ARBA" id="ARBA00022692"/>
    </source>
</evidence>
<evidence type="ECO:0000256" key="3">
    <source>
        <dbReference type="ARBA" id="ARBA00007931"/>
    </source>
</evidence>
<evidence type="ECO:0000256" key="7">
    <source>
        <dbReference type="ARBA" id="ARBA00022801"/>
    </source>
</evidence>
<evidence type="ECO:0000259" key="13">
    <source>
        <dbReference type="Pfam" id="PF02163"/>
    </source>
</evidence>
<keyword evidence="6" id="KW-0479">Metal-binding</keyword>
<evidence type="ECO:0000256" key="12">
    <source>
        <dbReference type="SAM" id="Phobius"/>
    </source>
</evidence>
<evidence type="ECO:0000313" key="14">
    <source>
        <dbReference type="EMBL" id="KKU41792.1"/>
    </source>
</evidence>
<name>A0A0G1QAH0_9BACT</name>
<feature type="transmembrane region" description="Helical" evidence="12">
    <location>
        <begin position="79"/>
        <end position="99"/>
    </location>
</feature>
<dbReference type="GO" id="GO:0008237">
    <property type="term" value="F:metallopeptidase activity"/>
    <property type="evidence" value="ECO:0007669"/>
    <property type="project" value="UniProtKB-KW"/>
</dbReference>
<dbReference type="GO" id="GO:0006508">
    <property type="term" value="P:proteolysis"/>
    <property type="evidence" value="ECO:0007669"/>
    <property type="project" value="UniProtKB-KW"/>
</dbReference>
<evidence type="ECO:0000256" key="2">
    <source>
        <dbReference type="ARBA" id="ARBA00004141"/>
    </source>
</evidence>
<keyword evidence="4" id="KW-0645">Protease</keyword>
<proteinExistence type="inferred from homology"/>
<dbReference type="PANTHER" id="PTHR39188:SF3">
    <property type="entry name" value="STAGE IV SPORULATION PROTEIN FB"/>
    <property type="match status" value="1"/>
</dbReference>
<evidence type="ECO:0000256" key="11">
    <source>
        <dbReference type="ARBA" id="ARBA00023136"/>
    </source>
</evidence>
<organism evidence="14 15">
    <name type="scientific">Candidatus Uhrbacteria bacterium GW2011_GWE2_46_68</name>
    <dbReference type="NCBI Taxonomy" id="1618994"/>
    <lineage>
        <taxon>Bacteria</taxon>
        <taxon>Candidatus Uhriibacteriota</taxon>
    </lineage>
</organism>
<dbReference type="GO" id="GO:0016020">
    <property type="term" value="C:membrane"/>
    <property type="evidence" value="ECO:0007669"/>
    <property type="project" value="UniProtKB-SubCell"/>
</dbReference>
<protein>
    <recommendedName>
        <fullName evidence="13">Peptidase M50 domain-containing protein</fullName>
    </recommendedName>
</protein>
<dbReference type="CDD" id="cd06160">
    <property type="entry name" value="S2P-M50_like_2"/>
    <property type="match status" value="1"/>
</dbReference>
<dbReference type="EMBL" id="LCMS01000001">
    <property type="protein sequence ID" value="KKU41792.1"/>
    <property type="molecule type" value="Genomic_DNA"/>
</dbReference>
<evidence type="ECO:0000256" key="8">
    <source>
        <dbReference type="ARBA" id="ARBA00022833"/>
    </source>
</evidence>
<dbReference type="Proteomes" id="UP000034795">
    <property type="component" value="Unassembled WGS sequence"/>
</dbReference>
<dbReference type="InterPro" id="IPR008915">
    <property type="entry name" value="Peptidase_M50"/>
</dbReference>
<comment type="cofactor">
    <cofactor evidence="1">
        <name>Zn(2+)</name>
        <dbReference type="ChEBI" id="CHEBI:29105"/>
    </cofactor>
</comment>
<evidence type="ECO:0000256" key="9">
    <source>
        <dbReference type="ARBA" id="ARBA00022989"/>
    </source>
</evidence>
<evidence type="ECO:0000313" key="15">
    <source>
        <dbReference type="Proteomes" id="UP000034795"/>
    </source>
</evidence>
<evidence type="ECO:0000256" key="1">
    <source>
        <dbReference type="ARBA" id="ARBA00001947"/>
    </source>
</evidence>